<evidence type="ECO:0000313" key="2">
    <source>
        <dbReference type="EMBL" id="GIJ69249.1"/>
    </source>
</evidence>
<name>A0A8J4EC39_9ACTN</name>
<proteinExistence type="predicted"/>
<dbReference type="PROSITE" id="PS50995">
    <property type="entry name" value="HTH_MARR_2"/>
    <property type="match status" value="1"/>
</dbReference>
<dbReference type="SMART" id="SM00347">
    <property type="entry name" value="HTH_MARR"/>
    <property type="match status" value="1"/>
</dbReference>
<reference evidence="2" key="1">
    <citation type="submission" date="2021-01" db="EMBL/GenBank/DDBJ databases">
        <title>Whole genome shotgun sequence of Virgisporangium ochraceum NBRC 16418.</title>
        <authorList>
            <person name="Komaki H."/>
            <person name="Tamura T."/>
        </authorList>
    </citation>
    <scope>NUCLEOTIDE SEQUENCE</scope>
    <source>
        <strain evidence="2">NBRC 16418</strain>
    </source>
</reference>
<comment type="caution">
    <text evidence="2">The sequence shown here is derived from an EMBL/GenBank/DDBJ whole genome shotgun (WGS) entry which is preliminary data.</text>
</comment>
<dbReference type="InterPro" id="IPR052526">
    <property type="entry name" value="HTH-type_Bedaq_tolerance"/>
</dbReference>
<dbReference type="InterPro" id="IPR036390">
    <property type="entry name" value="WH_DNA-bd_sf"/>
</dbReference>
<sequence length="161" mass="17035">MSSDVYGLDSPLTPPVRAFRAVLLLAQRLRYLMDERLRPDGLTTQQAALLTAVIALGSPTLGAAAAALGTTHQNAAQLVTALERKGLLAVEPDPADRRRKRLVATAANARYWRGRDADDEAAVASWFGALAPAEVDTLVALVSTVLDHLGRGGEQGVRAGK</sequence>
<dbReference type="Proteomes" id="UP000635606">
    <property type="component" value="Unassembled WGS sequence"/>
</dbReference>
<keyword evidence="3" id="KW-1185">Reference proteome</keyword>
<dbReference type="InterPro" id="IPR036388">
    <property type="entry name" value="WH-like_DNA-bd_sf"/>
</dbReference>
<feature type="domain" description="HTH marR-type" evidence="1">
    <location>
        <begin position="15"/>
        <end position="147"/>
    </location>
</feature>
<gene>
    <name evidence="2" type="ORF">Voc01_041660</name>
</gene>
<dbReference type="Pfam" id="PF12802">
    <property type="entry name" value="MarR_2"/>
    <property type="match status" value="1"/>
</dbReference>
<dbReference type="SUPFAM" id="SSF46785">
    <property type="entry name" value="Winged helix' DNA-binding domain"/>
    <property type="match status" value="1"/>
</dbReference>
<dbReference type="InterPro" id="IPR000835">
    <property type="entry name" value="HTH_MarR-typ"/>
</dbReference>
<evidence type="ECO:0000313" key="3">
    <source>
        <dbReference type="Proteomes" id="UP000635606"/>
    </source>
</evidence>
<dbReference type="PANTHER" id="PTHR39515">
    <property type="entry name" value="CONSERVED PROTEIN"/>
    <property type="match status" value="1"/>
</dbReference>
<dbReference type="EMBL" id="BOPH01000058">
    <property type="protein sequence ID" value="GIJ69249.1"/>
    <property type="molecule type" value="Genomic_DNA"/>
</dbReference>
<dbReference type="GO" id="GO:0003700">
    <property type="term" value="F:DNA-binding transcription factor activity"/>
    <property type="evidence" value="ECO:0007669"/>
    <property type="project" value="InterPro"/>
</dbReference>
<organism evidence="2 3">
    <name type="scientific">Virgisporangium ochraceum</name>
    <dbReference type="NCBI Taxonomy" id="65505"/>
    <lineage>
        <taxon>Bacteria</taxon>
        <taxon>Bacillati</taxon>
        <taxon>Actinomycetota</taxon>
        <taxon>Actinomycetes</taxon>
        <taxon>Micromonosporales</taxon>
        <taxon>Micromonosporaceae</taxon>
        <taxon>Virgisporangium</taxon>
    </lineage>
</organism>
<evidence type="ECO:0000259" key="1">
    <source>
        <dbReference type="PROSITE" id="PS50995"/>
    </source>
</evidence>
<dbReference type="RefSeq" id="WP_203929176.1">
    <property type="nucleotide sequence ID" value="NZ_BOPH01000058.1"/>
</dbReference>
<dbReference type="AlphaFoldDB" id="A0A8J4EC39"/>
<dbReference type="Gene3D" id="1.10.10.10">
    <property type="entry name" value="Winged helix-like DNA-binding domain superfamily/Winged helix DNA-binding domain"/>
    <property type="match status" value="1"/>
</dbReference>
<dbReference type="PANTHER" id="PTHR39515:SF2">
    <property type="entry name" value="HTH-TYPE TRANSCRIPTIONAL REGULATOR RV0880"/>
    <property type="match status" value="1"/>
</dbReference>
<protein>
    <recommendedName>
        <fullName evidence="1">HTH marR-type domain-containing protein</fullName>
    </recommendedName>
</protein>
<accession>A0A8J4EC39</accession>